<dbReference type="SUPFAM" id="SSF52075">
    <property type="entry name" value="Outer arm dynein light chain 1"/>
    <property type="match status" value="1"/>
</dbReference>
<sequence length="777" mass="84681">MDTVQGDKFVIDCAKWIRYNEAKLGDIAGPSASSIGTWINPVNWMLAGGTASTPNPSQGNAARPGPRTRTMSTLASSTSKPQAAPLRPMSFRVTSHHLYYLLIRCEALGLPIGSLDVRIPKRSRPSTYFAFISNNAAGATIKKRDREETMSVSSLQTTMSAFGLGGSAKGKGSWWSGEKHDITADVRFIYSSMTKLPALRIGPPPLKLIRDFEDCPGEMSVPLDAFKNVQILEFEDADPRAFLGWDRLSMQLRSLSFKRSGVEDVSDIIIDAVLNDGKRRRGEKIPQRKRKVHASEETEESEGMQSSTDTSNGVSSEATGGVEEETEIAEPLPSLSWHFLRHLSLSDNSLTFVHHSPIAYITNLTSIDLSHNLLNAVPPSLSALTKLRSLNISNNLIDSVLGIPDSIPLIEALNLSHNRLESLCGLERLTNLSRVDLRSNEVFEAGEIGRLATLEYITEVFIAGNPLLEEEDDARVLVFAEFAKEGRILENIKLDGESIGYFEKQRVKEIVPNMDRLAMTRNSKRTPKGTPGHRNETPLASELAKLAKSSVIVKNVRHRGGAGHGRRSTNLSGHPSHKPEDGGQPAESSSHIQAQTTTSRTNAAQRRNRRVVELAESVHEGEEGDTSKSRDDHPKREQSEASDSDLIKKAALAGNTDVAMGSVTENVAKPATHESNRTENELNSYKGGSDANKAGNKYNVADKNGKTNITKEGNTNTADAAAGAKGNDKVSATKQVQPPSSGNESNLTSQELRRKIEALKGEVGDDWMRLLARGEST</sequence>
<dbReference type="STRING" id="1280837.A0A316VIH3"/>
<feature type="compositionally biased region" description="Basic and acidic residues" evidence="5">
    <location>
        <begin position="671"/>
        <end position="680"/>
    </location>
</feature>
<dbReference type="InParanoid" id="A0A316VIH3"/>
<evidence type="ECO:0000256" key="2">
    <source>
        <dbReference type="ARBA" id="ARBA00022490"/>
    </source>
</evidence>
<dbReference type="EMBL" id="KZ819602">
    <property type="protein sequence ID" value="PWN37054.1"/>
    <property type="molecule type" value="Genomic_DNA"/>
</dbReference>
<keyword evidence="2" id="KW-0963">Cytoplasm</keyword>
<evidence type="ECO:0000256" key="5">
    <source>
        <dbReference type="SAM" id="MobiDB-lite"/>
    </source>
</evidence>
<evidence type="ECO:0000256" key="4">
    <source>
        <dbReference type="ARBA" id="ARBA00022737"/>
    </source>
</evidence>
<reference evidence="6 7" key="1">
    <citation type="journal article" date="2018" name="Mol. Biol. Evol.">
        <title>Broad Genomic Sampling Reveals a Smut Pathogenic Ancestry of the Fungal Clade Ustilaginomycotina.</title>
        <authorList>
            <person name="Kijpornyongpan T."/>
            <person name="Mondo S.J."/>
            <person name="Barry K."/>
            <person name="Sandor L."/>
            <person name="Lee J."/>
            <person name="Lipzen A."/>
            <person name="Pangilinan J."/>
            <person name="LaButti K."/>
            <person name="Hainaut M."/>
            <person name="Henrissat B."/>
            <person name="Grigoriev I.V."/>
            <person name="Spatafora J.W."/>
            <person name="Aime M.C."/>
        </authorList>
    </citation>
    <scope>NUCLEOTIDE SEQUENCE [LARGE SCALE GENOMIC DNA]</scope>
    <source>
        <strain evidence="6 7">MCA 3882</strain>
    </source>
</reference>
<dbReference type="PANTHER" id="PTHR15454:SF69">
    <property type="entry name" value="SERINE_THREONINE-PROTEIN KINASE 11-INTERACTING PROTEIN"/>
    <property type="match status" value="1"/>
</dbReference>
<feature type="region of interest" description="Disordered" evidence="5">
    <location>
        <begin position="49"/>
        <end position="83"/>
    </location>
</feature>
<dbReference type="PANTHER" id="PTHR15454">
    <property type="entry name" value="NISCHARIN RELATED"/>
    <property type="match status" value="1"/>
</dbReference>
<keyword evidence="3" id="KW-0433">Leucine-rich repeat</keyword>
<proteinExistence type="predicted"/>
<dbReference type="Pfam" id="PF13855">
    <property type="entry name" value="LRR_8"/>
    <property type="match status" value="1"/>
</dbReference>
<dbReference type="Gene3D" id="3.80.10.10">
    <property type="entry name" value="Ribonuclease Inhibitor"/>
    <property type="match status" value="2"/>
</dbReference>
<evidence type="ECO:0000313" key="7">
    <source>
        <dbReference type="Proteomes" id="UP000245771"/>
    </source>
</evidence>
<keyword evidence="4" id="KW-0677">Repeat</keyword>
<accession>A0A316VIH3</accession>
<protein>
    <recommendedName>
        <fullName evidence="8">L domain-like protein</fullName>
    </recommendedName>
</protein>
<feature type="compositionally biased region" description="Polar residues" evidence="5">
    <location>
        <begin position="730"/>
        <end position="750"/>
    </location>
</feature>
<gene>
    <name evidence="6" type="ORF">FA14DRAFT_141057</name>
</gene>
<dbReference type="AlphaFoldDB" id="A0A316VIH3"/>
<evidence type="ECO:0008006" key="8">
    <source>
        <dbReference type="Google" id="ProtNLM"/>
    </source>
</evidence>
<dbReference type="GO" id="GO:0005737">
    <property type="term" value="C:cytoplasm"/>
    <property type="evidence" value="ECO:0007669"/>
    <property type="project" value="UniProtKB-SubCell"/>
</dbReference>
<feature type="region of interest" description="Disordered" evidence="5">
    <location>
        <begin position="557"/>
        <end position="646"/>
    </location>
</feature>
<dbReference type="InterPro" id="IPR032675">
    <property type="entry name" value="LRR_dom_sf"/>
</dbReference>
<dbReference type="PROSITE" id="PS51450">
    <property type="entry name" value="LRR"/>
    <property type="match status" value="2"/>
</dbReference>
<feature type="region of interest" description="Disordered" evidence="5">
    <location>
        <begin position="667"/>
        <end position="752"/>
    </location>
</feature>
<evidence type="ECO:0000256" key="3">
    <source>
        <dbReference type="ARBA" id="ARBA00022614"/>
    </source>
</evidence>
<feature type="compositionally biased region" description="Polar residues" evidence="5">
    <location>
        <begin position="303"/>
        <end position="318"/>
    </location>
</feature>
<organism evidence="6 7">
    <name type="scientific">Meira miltonrushii</name>
    <dbReference type="NCBI Taxonomy" id="1280837"/>
    <lineage>
        <taxon>Eukaryota</taxon>
        <taxon>Fungi</taxon>
        <taxon>Dikarya</taxon>
        <taxon>Basidiomycota</taxon>
        <taxon>Ustilaginomycotina</taxon>
        <taxon>Exobasidiomycetes</taxon>
        <taxon>Exobasidiales</taxon>
        <taxon>Brachybasidiaceae</taxon>
        <taxon>Meira</taxon>
    </lineage>
</organism>
<dbReference type="OrthoDB" id="676979at2759"/>
<dbReference type="InterPro" id="IPR001611">
    <property type="entry name" value="Leu-rich_rpt"/>
</dbReference>
<dbReference type="FunCoup" id="A0A316VIH3">
    <property type="interactions" value="254"/>
</dbReference>
<dbReference type="RefSeq" id="XP_025357356.1">
    <property type="nucleotide sequence ID" value="XM_025497118.1"/>
</dbReference>
<comment type="subcellular location">
    <subcellularLocation>
        <location evidence="1">Cytoplasm</location>
    </subcellularLocation>
</comment>
<keyword evidence="7" id="KW-1185">Reference proteome</keyword>
<feature type="region of interest" description="Disordered" evidence="5">
    <location>
        <begin position="281"/>
        <end position="327"/>
    </location>
</feature>
<feature type="compositionally biased region" description="Polar residues" evidence="5">
    <location>
        <begin position="50"/>
        <end position="60"/>
    </location>
</feature>
<feature type="compositionally biased region" description="Polar residues" evidence="5">
    <location>
        <begin position="586"/>
        <end position="605"/>
    </location>
</feature>
<feature type="compositionally biased region" description="Basic and acidic residues" evidence="5">
    <location>
        <begin position="610"/>
        <end position="639"/>
    </location>
</feature>
<evidence type="ECO:0000313" key="6">
    <source>
        <dbReference type="EMBL" id="PWN37054.1"/>
    </source>
</evidence>
<feature type="compositionally biased region" description="Basic residues" evidence="5">
    <location>
        <begin position="281"/>
        <end position="292"/>
    </location>
</feature>
<feature type="compositionally biased region" description="Polar residues" evidence="5">
    <location>
        <begin position="69"/>
        <end position="81"/>
    </location>
</feature>
<name>A0A316VIH3_9BASI</name>
<feature type="region of interest" description="Disordered" evidence="5">
    <location>
        <begin position="515"/>
        <end position="538"/>
    </location>
</feature>
<dbReference type="GeneID" id="37018899"/>
<evidence type="ECO:0000256" key="1">
    <source>
        <dbReference type="ARBA" id="ARBA00004496"/>
    </source>
</evidence>
<feature type="compositionally biased region" description="Basic residues" evidence="5">
    <location>
        <begin position="557"/>
        <end position="567"/>
    </location>
</feature>
<feature type="compositionally biased region" description="Low complexity" evidence="5">
    <location>
        <begin position="713"/>
        <end position="725"/>
    </location>
</feature>
<dbReference type="Proteomes" id="UP000245771">
    <property type="component" value="Unassembled WGS sequence"/>
</dbReference>